<evidence type="ECO:0008006" key="3">
    <source>
        <dbReference type="Google" id="ProtNLM"/>
    </source>
</evidence>
<evidence type="ECO:0000313" key="1">
    <source>
        <dbReference type="EMBL" id="KAG6510059.1"/>
    </source>
</evidence>
<dbReference type="Proteomes" id="UP000734854">
    <property type="component" value="Unassembled WGS sequence"/>
</dbReference>
<dbReference type="AlphaFoldDB" id="A0A8J5L8R4"/>
<reference evidence="1 2" key="1">
    <citation type="submission" date="2020-08" db="EMBL/GenBank/DDBJ databases">
        <title>Plant Genome Project.</title>
        <authorList>
            <person name="Zhang R.-G."/>
        </authorList>
    </citation>
    <scope>NUCLEOTIDE SEQUENCE [LARGE SCALE GENOMIC DNA]</scope>
    <source>
        <tissue evidence="1">Rhizome</tissue>
    </source>
</reference>
<dbReference type="EMBL" id="JACMSC010000008">
    <property type="protein sequence ID" value="KAG6510059.1"/>
    <property type="molecule type" value="Genomic_DNA"/>
</dbReference>
<sequence>MQERASLVPTEVLYHSRRDDANHHVYVHRSQEAILVTYDNQVDRSFIQEESFNQLQRSNMQYIHLRILHVRIQILHRQREGTMALIVFQDNRWQGDQVIQATMEVDLTQGNQMVYVIPETLLTIGDFFRNIQISILTKGYKAWQNGEANLLITRGLVGRLFNTPNVGFTYEIQGVVDYLTTHGVKALLGRSLSTQRLQGMNWVIKPTQVIIPMQPSEVNNNNLIDGRISLSFHNYIAAQTSQQPIYNEQDEEIQNHQEELIAVLIEITNGVFEEVDIPANPDIENASYPCLLVHKLSPSAIIPF</sequence>
<accession>A0A8J5L8R4</accession>
<proteinExistence type="predicted"/>
<protein>
    <recommendedName>
        <fullName evidence="3">Polyprotein</fullName>
    </recommendedName>
</protein>
<gene>
    <name evidence="1" type="ORF">ZIOFF_028067</name>
</gene>
<evidence type="ECO:0000313" key="2">
    <source>
        <dbReference type="Proteomes" id="UP000734854"/>
    </source>
</evidence>
<keyword evidence="2" id="KW-1185">Reference proteome</keyword>
<name>A0A8J5L8R4_ZINOF</name>
<organism evidence="1 2">
    <name type="scientific">Zingiber officinale</name>
    <name type="common">Ginger</name>
    <name type="synonym">Amomum zingiber</name>
    <dbReference type="NCBI Taxonomy" id="94328"/>
    <lineage>
        <taxon>Eukaryota</taxon>
        <taxon>Viridiplantae</taxon>
        <taxon>Streptophyta</taxon>
        <taxon>Embryophyta</taxon>
        <taxon>Tracheophyta</taxon>
        <taxon>Spermatophyta</taxon>
        <taxon>Magnoliopsida</taxon>
        <taxon>Liliopsida</taxon>
        <taxon>Zingiberales</taxon>
        <taxon>Zingiberaceae</taxon>
        <taxon>Zingiber</taxon>
    </lineage>
</organism>
<comment type="caution">
    <text evidence="1">The sequence shown here is derived from an EMBL/GenBank/DDBJ whole genome shotgun (WGS) entry which is preliminary data.</text>
</comment>